<evidence type="ECO:0000313" key="2">
    <source>
        <dbReference type="EMBL" id="VFK20637.1"/>
    </source>
</evidence>
<name>A0A450WUC6_9GAMM</name>
<proteinExistence type="predicted"/>
<sequence>MQELERRIDVLIRAYDGLKRENRTLQEQKIDLIAERVVLIEKLKLAKLRIEDMVAQLKLMETGSWDGES</sequence>
<dbReference type="EMBL" id="CAADFN010000076">
    <property type="protein sequence ID" value="VFK20637.1"/>
    <property type="molecule type" value="Genomic_DNA"/>
</dbReference>
<keyword evidence="2" id="KW-0131">Cell cycle</keyword>
<dbReference type="GO" id="GO:0051301">
    <property type="term" value="P:cell division"/>
    <property type="evidence" value="ECO:0007669"/>
    <property type="project" value="UniProtKB-KW"/>
</dbReference>
<accession>A0A450WUC6</accession>
<keyword evidence="1" id="KW-0175">Coiled coil</keyword>
<gene>
    <name evidence="2" type="ORF">BECKLFY1418C_GA0070996_107616</name>
</gene>
<evidence type="ECO:0000256" key="1">
    <source>
        <dbReference type="SAM" id="Coils"/>
    </source>
</evidence>
<organism evidence="2">
    <name type="scientific">Candidatus Kentrum sp. LFY</name>
    <dbReference type="NCBI Taxonomy" id="2126342"/>
    <lineage>
        <taxon>Bacteria</taxon>
        <taxon>Pseudomonadati</taxon>
        <taxon>Pseudomonadota</taxon>
        <taxon>Gammaproteobacteria</taxon>
        <taxon>Candidatus Kentrum</taxon>
    </lineage>
</organism>
<keyword evidence="2" id="KW-0132">Cell division</keyword>
<protein>
    <submittedName>
        <fullName evidence="2">Cell division protein ZapB</fullName>
    </submittedName>
</protein>
<feature type="coiled-coil region" evidence="1">
    <location>
        <begin position="1"/>
        <end position="35"/>
    </location>
</feature>
<dbReference type="AlphaFoldDB" id="A0A450WUC6"/>
<reference evidence="2" key="1">
    <citation type="submission" date="2019-02" db="EMBL/GenBank/DDBJ databases">
        <authorList>
            <person name="Gruber-Vodicka R. H."/>
            <person name="Seah K. B. B."/>
        </authorList>
    </citation>
    <scope>NUCLEOTIDE SEQUENCE</scope>
    <source>
        <strain evidence="2">BECK_BY7</strain>
    </source>
</reference>